<gene>
    <name evidence="1" type="ordered locus">Mesil_1480</name>
</gene>
<dbReference type="EMBL" id="CP002042">
    <property type="protein sequence ID" value="ADH63371.1"/>
    <property type="molecule type" value="Genomic_DNA"/>
</dbReference>
<keyword evidence="2" id="KW-1185">Reference proteome</keyword>
<evidence type="ECO:0000313" key="2">
    <source>
        <dbReference type="Proteomes" id="UP000001916"/>
    </source>
</evidence>
<proteinExistence type="predicted"/>
<dbReference type="RefSeq" id="WP_013157938.1">
    <property type="nucleotide sequence ID" value="NC_014212.1"/>
</dbReference>
<protein>
    <submittedName>
        <fullName evidence="1">Uncharacterized protein</fullName>
    </submittedName>
</protein>
<dbReference type="KEGG" id="msv:Mesil_1480"/>
<dbReference type="Proteomes" id="UP000001916">
    <property type="component" value="Chromosome"/>
</dbReference>
<organism evidence="1 2">
    <name type="scientific">Allomeiothermus silvanus (strain ATCC 700542 / DSM 9946 / NBRC 106475 / NCIMB 13440 / VI-R2)</name>
    <name type="common">Thermus silvanus</name>
    <dbReference type="NCBI Taxonomy" id="526227"/>
    <lineage>
        <taxon>Bacteria</taxon>
        <taxon>Thermotogati</taxon>
        <taxon>Deinococcota</taxon>
        <taxon>Deinococci</taxon>
        <taxon>Thermales</taxon>
        <taxon>Thermaceae</taxon>
        <taxon>Allomeiothermus</taxon>
    </lineage>
</organism>
<dbReference type="AlphaFoldDB" id="D7BF18"/>
<dbReference type="HOGENOM" id="CLU_2423493_0_0_0"/>
<accession>D7BF18</accession>
<dbReference type="OrthoDB" id="34514at2"/>
<name>D7BF18_ALLS1</name>
<reference evidence="1 2" key="1">
    <citation type="journal article" date="2010" name="Stand. Genomic Sci.">
        <title>Complete genome sequence of Meiothermus silvanus type strain (VI-R2).</title>
        <authorList>
            <person name="Sikorski J."/>
            <person name="Tindall B.J."/>
            <person name="Lowry S."/>
            <person name="Lucas S."/>
            <person name="Nolan M."/>
            <person name="Copeland A."/>
            <person name="Glavina Del Rio T."/>
            <person name="Tice H."/>
            <person name="Cheng J.F."/>
            <person name="Han C."/>
            <person name="Pitluck S."/>
            <person name="Liolios K."/>
            <person name="Ivanova N."/>
            <person name="Mavromatis K."/>
            <person name="Mikhailova N."/>
            <person name="Pati A."/>
            <person name="Goodwin L."/>
            <person name="Chen A."/>
            <person name="Palaniappan K."/>
            <person name="Land M."/>
            <person name="Hauser L."/>
            <person name="Chang Y.J."/>
            <person name="Jeffries C.D."/>
            <person name="Rohde M."/>
            <person name="Goker M."/>
            <person name="Woyke T."/>
            <person name="Bristow J."/>
            <person name="Eisen J.A."/>
            <person name="Markowitz V."/>
            <person name="Hugenholtz P."/>
            <person name="Kyrpides N.C."/>
            <person name="Klenk H.P."/>
            <person name="Lapidus A."/>
        </authorList>
    </citation>
    <scope>NUCLEOTIDE SEQUENCE [LARGE SCALE GENOMIC DNA]</scope>
    <source>
        <strain evidence="2">ATCC 700542 / DSM 9946 / VI-R2</strain>
    </source>
</reference>
<sequence length="91" mass="10445">MPKAATRPAYVHRMDLHPLERIAAASPLTRDVLQRAWEELASQVKVLCPERHRAIQQAFALEDLPLEVLASYFMRETQRALEAFPIEQVAH</sequence>
<evidence type="ECO:0000313" key="1">
    <source>
        <dbReference type="EMBL" id="ADH63371.1"/>
    </source>
</evidence>